<feature type="transmembrane region" description="Helical" evidence="1">
    <location>
        <begin position="584"/>
        <end position="607"/>
    </location>
</feature>
<dbReference type="EMBL" id="VLTL01000021">
    <property type="protein sequence ID" value="KAA0169526.1"/>
    <property type="molecule type" value="Genomic_DNA"/>
</dbReference>
<dbReference type="InterPro" id="IPR007956">
    <property type="entry name" value="Malonyl_CoA_deC_C"/>
</dbReference>
<reference evidence="4 5" key="1">
    <citation type="submission" date="2019-07" db="EMBL/GenBank/DDBJ databases">
        <title>Genomes of Cafeteria roenbergensis.</title>
        <authorList>
            <person name="Fischer M.G."/>
            <person name="Hackl T."/>
            <person name="Roman M."/>
        </authorList>
    </citation>
    <scope>NUCLEOTIDE SEQUENCE [LARGE SCALE GENOMIC DNA]</scope>
    <source>
        <strain evidence="4 5">RCC970-E3</strain>
    </source>
</reference>
<proteinExistence type="predicted"/>
<feature type="signal peptide" evidence="2">
    <location>
        <begin position="1"/>
        <end position="27"/>
    </location>
</feature>
<dbReference type="PROSITE" id="PS51257">
    <property type="entry name" value="PROKAR_LIPOPROTEIN"/>
    <property type="match status" value="1"/>
</dbReference>
<sequence length="1272" mass="130875">MRACLLGCALVLAVPSWLACGVAGVQAAGLVPIERDILRHSPIAYWPLSAKQATEFENLGATRQLTMLDMRTNDIPLVWAPKTSGGTDLWPATAPVATVQGLGHGRESVALSGDSGLAAPPRHHEQLLPQGSVSPTLKAANGSSYSFEFWFRRSGKSLQASIQFPLVNLQYDGNNGGLSVEFLLPNCIRLRFMASIIFGPVVQDNHTAYQFRYMTQVCDSALASSRWHQVVGTVQRGGSGRIYLNGQVGSGWVNGLPCQIEGAMNASGPWPGKYGGYYCGDKDPPFAMAAVPWAMPPLGLAIGSTLKAADFGSISHVAVYPTASAGLARTAPDATLLPPVQSGAYVIQNTSSTSYFLGRPTAAVVCDDPLHVLSGSPVQRVWMGAWSGAVSTGPVACEPPPPPQEAGFWPWDPPVPTGVLPRFWTYRAVVGVPIDYSPADYPPGSVDEDGLRIDIEEELGALIVVIDPARIEANLVTDPLLEALSPPALRLRVTFSPPIEPASGGVPWGPAAFRTQSALNSAIAVAEQFVAMLSDADSSVYGDRLWRLMPDAPGGVTVESLAPCPSSEDGFALACSSVAVVEPWFIAMLVLLCVGLVVVGLTAGGLLDAVFPDPRAGLAALRAVDPGFDEEEWSAAGAAQAKGGGSPASAACCGGLCPAMAQAAAAPSADQEDAAWNPSVTDSNLVAALRAIRQQDWAAARSLAKRFMGGAAFGPTGVAPEASQSAAMTADEAALVVRAALRPARASMLLVPLITCAVVVTNAAVFVEFCLEQNALGAIFILVGLVAWAGNNITWSIDAEYSEAGADVLRRQSLLGATCLGLSSVLHAAVTLVDASAVSPNVVPARWTSHLNVGATLVWLLFLVISALFSRFAAVEDNEFGRLGGSADDELGLGGSGEELPGDSSWASRRRAFLYGTDEGPGRAVAVSRNAEADGETAASAADSAADGRAGSVAAGDGALTANFWSVNLCSPGLAGMGTARWLIYAAVKALRAPAGEAPASGQYAATGAATGASPAEAGAPATFVTLSPVPGFAKWLRATAAAGAGGGGGGLGMTAEDVEALLAVSREAADRGADIAAGVPAGRAALADCSELAAALQRAGDAPGAGGAAEAEAVLMALLVRWQHAAARSSRDEAAHVSGFAGNATPDVGAGTGLTPRALAAVAGAATRACAHYLVRAGFAPAGTDEAQGPARRPLCAVSNFHSSNGARLWRVNWAANVTPKGLVESFGVMVNYLYEPERLEEFGVQFANAAERTQLPHRGPVESLLRGERA</sequence>
<dbReference type="GO" id="GO:2001294">
    <property type="term" value="P:malonyl-CoA catabolic process"/>
    <property type="evidence" value="ECO:0007669"/>
    <property type="project" value="TreeGrafter"/>
</dbReference>
<dbReference type="PANTHER" id="PTHR28641">
    <property type="match status" value="1"/>
</dbReference>
<dbReference type="InterPro" id="IPR013320">
    <property type="entry name" value="ConA-like_dom_sf"/>
</dbReference>
<dbReference type="PANTHER" id="PTHR28641:SF1">
    <property type="entry name" value="MALONYL-COA DECARBOXYLASE, MITOCHONDRIAL"/>
    <property type="match status" value="1"/>
</dbReference>
<dbReference type="GO" id="GO:0050080">
    <property type="term" value="F:malonyl-CoA decarboxylase activity"/>
    <property type="evidence" value="ECO:0007669"/>
    <property type="project" value="InterPro"/>
</dbReference>
<dbReference type="GO" id="GO:0005782">
    <property type="term" value="C:peroxisomal matrix"/>
    <property type="evidence" value="ECO:0007669"/>
    <property type="project" value="TreeGrafter"/>
</dbReference>
<evidence type="ECO:0000313" key="5">
    <source>
        <dbReference type="Proteomes" id="UP000324907"/>
    </source>
</evidence>
<dbReference type="Proteomes" id="UP000324907">
    <property type="component" value="Unassembled WGS sequence"/>
</dbReference>
<organism evidence="4 5">
    <name type="scientific">Cafeteria roenbergensis</name>
    <name type="common">Marine flagellate</name>
    <dbReference type="NCBI Taxonomy" id="33653"/>
    <lineage>
        <taxon>Eukaryota</taxon>
        <taxon>Sar</taxon>
        <taxon>Stramenopiles</taxon>
        <taxon>Bigyra</taxon>
        <taxon>Opalozoa</taxon>
        <taxon>Bicosoecida</taxon>
        <taxon>Cafeteriaceae</taxon>
        <taxon>Cafeteria</taxon>
    </lineage>
</organism>
<keyword evidence="1" id="KW-1133">Transmembrane helix</keyword>
<dbReference type="InterPro" id="IPR042303">
    <property type="entry name" value="Malonyl_CoA_deC_C_sf"/>
</dbReference>
<accession>A0A5A8DVU4</accession>
<feature type="domain" description="Malonyl-CoA decarboxylase C-terminal" evidence="3">
    <location>
        <begin position="1166"/>
        <end position="1237"/>
    </location>
</feature>
<dbReference type="AlphaFoldDB" id="A0A5A8DVU4"/>
<dbReference type="GO" id="GO:0006085">
    <property type="term" value="P:acetyl-CoA biosynthetic process"/>
    <property type="evidence" value="ECO:0007669"/>
    <property type="project" value="TreeGrafter"/>
</dbReference>
<feature type="transmembrane region" description="Helical" evidence="1">
    <location>
        <begin position="775"/>
        <end position="793"/>
    </location>
</feature>
<dbReference type="Gene3D" id="3.40.630.150">
    <property type="entry name" value="Malonyl-CoA decarboxylase, catalytic domain"/>
    <property type="match status" value="1"/>
</dbReference>
<evidence type="ECO:0000256" key="2">
    <source>
        <dbReference type="SAM" id="SignalP"/>
    </source>
</evidence>
<feature type="transmembrane region" description="Helical" evidence="1">
    <location>
        <begin position="853"/>
        <end position="874"/>
    </location>
</feature>
<keyword evidence="1" id="KW-0472">Membrane</keyword>
<protein>
    <recommendedName>
        <fullName evidence="3">Malonyl-CoA decarboxylase C-terminal domain-containing protein</fullName>
    </recommendedName>
</protein>
<evidence type="ECO:0000313" key="4">
    <source>
        <dbReference type="EMBL" id="KAA0169526.1"/>
    </source>
</evidence>
<evidence type="ECO:0000256" key="1">
    <source>
        <dbReference type="SAM" id="Phobius"/>
    </source>
</evidence>
<evidence type="ECO:0000259" key="3">
    <source>
        <dbReference type="Pfam" id="PF05292"/>
    </source>
</evidence>
<dbReference type="Pfam" id="PF05292">
    <property type="entry name" value="MCD"/>
    <property type="match status" value="1"/>
</dbReference>
<keyword evidence="1" id="KW-0812">Transmembrane</keyword>
<dbReference type="Gene3D" id="2.60.120.200">
    <property type="match status" value="1"/>
</dbReference>
<dbReference type="InterPro" id="IPR038917">
    <property type="entry name" value="Malonyl_CoA_deC"/>
</dbReference>
<dbReference type="GO" id="GO:0006633">
    <property type="term" value="P:fatty acid biosynthetic process"/>
    <property type="evidence" value="ECO:0007669"/>
    <property type="project" value="InterPro"/>
</dbReference>
<name>A0A5A8DVU4_CAFRO</name>
<feature type="chain" id="PRO_5022921048" description="Malonyl-CoA decarboxylase C-terminal domain-containing protein" evidence="2">
    <location>
        <begin position="28"/>
        <end position="1272"/>
    </location>
</feature>
<keyword evidence="2" id="KW-0732">Signal</keyword>
<gene>
    <name evidence="4" type="ORF">FNF28_01971</name>
</gene>
<dbReference type="SUPFAM" id="SSF49899">
    <property type="entry name" value="Concanavalin A-like lectins/glucanases"/>
    <property type="match status" value="1"/>
</dbReference>
<feature type="transmembrane region" description="Helical" evidence="1">
    <location>
        <begin position="748"/>
        <end position="769"/>
    </location>
</feature>
<dbReference type="GO" id="GO:0005759">
    <property type="term" value="C:mitochondrial matrix"/>
    <property type="evidence" value="ECO:0007669"/>
    <property type="project" value="TreeGrafter"/>
</dbReference>
<comment type="caution">
    <text evidence="4">The sequence shown here is derived from an EMBL/GenBank/DDBJ whole genome shotgun (WGS) entry which is preliminary data.</text>
</comment>